<sequence length="61" mass="7285">MENELRDSLLTDIENLRNQLHEKVNDKKITNHEVFLDQEVFKISAQLDKLIVKYMSLKKID</sequence>
<protein>
    <submittedName>
        <fullName evidence="2">Uncharacterized protein</fullName>
    </submittedName>
</protein>
<feature type="coiled-coil region" evidence="1">
    <location>
        <begin position="6"/>
        <end position="33"/>
    </location>
</feature>
<dbReference type="Gene3D" id="4.10.280.10">
    <property type="entry name" value="Helix-loop-helix DNA-binding domain"/>
    <property type="match status" value="1"/>
</dbReference>
<gene>
    <name evidence="2" type="ORF">BHF71_00660</name>
</gene>
<keyword evidence="3" id="KW-1185">Reference proteome</keyword>
<dbReference type="GO" id="GO:0046983">
    <property type="term" value="F:protein dimerization activity"/>
    <property type="evidence" value="ECO:0007669"/>
    <property type="project" value="InterPro"/>
</dbReference>
<dbReference type="EMBL" id="MIJF01000001">
    <property type="protein sequence ID" value="OEG00452.1"/>
    <property type="molecule type" value="Genomic_DNA"/>
</dbReference>
<dbReference type="OrthoDB" id="2382246at2"/>
<proteinExistence type="predicted"/>
<dbReference type="InterPro" id="IPR018540">
    <property type="entry name" value="Spo0E-like"/>
</dbReference>
<organism evidence="2 3">
    <name type="scientific">Vulcanibacillus modesticaldus</name>
    <dbReference type="NCBI Taxonomy" id="337097"/>
    <lineage>
        <taxon>Bacteria</taxon>
        <taxon>Bacillati</taxon>
        <taxon>Bacillota</taxon>
        <taxon>Bacilli</taxon>
        <taxon>Bacillales</taxon>
        <taxon>Bacillaceae</taxon>
        <taxon>Vulcanibacillus</taxon>
    </lineage>
</organism>
<dbReference type="InterPro" id="IPR037208">
    <property type="entry name" value="Spo0E-like_sf"/>
</dbReference>
<dbReference type="Proteomes" id="UP000243739">
    <property type="component" value="Unassembled WGS sequence"/>
</dbReference>
<keyword evidence="1" id="KW-0175">Coiled coil</keyword>
<comment type="caution">
    <text evidence="2">The sequence shown here is derived from an EMBL/GenBank/DDBJ whole genome shotgun (WGS) entry which is preliminary data.</text>
</comment>
<dbReference type="SUPFAM" id="SSF140500">
    <property type="entry name" value="BAS1536-like"/>
    <property type="match status" value="1"/>
</dbReference>
<evidence type="ECO:0000313" key="3">
    <source>
        <dbReference type="Proteomes" id="UP000243739"/>
    </source>
</evidence>
<dbReference type="InterPro" id="IPR036638">
    <property type="entry name" value="HLH_DNA-bd_sf"/>
</dbReference>
<dbReference type="Pfam" id="PF09388">
    <property type="entry name" value="SpoOE-like"/>
    <property type="match status" value="1"/>
</dbReference>
<evidence type="ECO:0000313" key="2">
    <source>
        <dbReference type="EMBL" id="OEG00452.1"/>
    </source>
</evidence>
<evidence type="ECO:0000256" key="1">
    <source>
        <dbReference type="SAM" id="Coils"/>
    </source>
</evidence>
<dbReference type="AlphaFoldDB" id="A0A1D2YXK4"/>
<name>A0A1D2YXK4_9BACI</name>
<dbReference type="RefSeq" id="WP_069655765.1">
    <property type="nucleotide sequence ID" value="NZ_MIJF01000001.1"/>
</dbReference>
<reference evidence="2 3" key="1">
    <citation type="submission" date="2016-09" db="EMBL/GenBank/DDBJ databases">
        <title>Draft genome sequence for the type strain of Vulcanibacillus modesticaldus BR, a strictly anaerobic, moderately thermophilic, and nitrate-reducing bacterium from deep sea-hydrothermal vents of the Mid-Atlantic Ridge.</title>
        <authorList>
            <person name="Abin C.A."/>
            <person name="Hollibaugh J.T."/>
        </authorList>
    </citation>
    <scope>NUCLEOTIDE SEQUENCE [LARGE SCALE GENOMIC DNA]</scope>
    <source>
        <strain evidence="2 3">BR</strain>
    </source>
</reference>
<dbReference type="STRING" id="337097.BHF71_00660"/>
<accession>A0A1D2YXK4</accession>
<dbReference type="GO" id="GO:0043937">
    <property type="term" value="P:regulation of sporulation"/>
    <property type="evidence" value="ECO:0007669"/>
    <property type="project" value="InterPro"/>
</dbReference>